<dbReference type="InterPro" id="IPR036938">
    <property type="entry name" value="PAP2/HPO_sf"/>
</dbReference>
<evidence type="ECO:0000259" key="6">
    <source>
        <dbReference type="Pfam" id="PF14378"/>
    </source>
</evidence>
<dbReference type="GO" id="GO:0016020">
    <property type="term" value="C:membrane"/>
    <property type="evidence" value="ECO:0007669"/>
    <property type="project" value="UniProtKB-SubCell"/>
</dbReference>
<evidence type="ECO:0000313" key="7">
    <source>
        <dbReference type="EMBL" id="QEX15403.1"/>
    </source>
</evidence>
<dbReference type="PANTHER" id="PTHR31310">
    <property type="match status" value="1"/>
</dbReference>
<dbReference type="RefSeq" id="WP_151175857.1">
    <property type="nucleotide sequence ID" value="NZ_CP042906.1"/>
</dbReference>
<name>A0A5J6MDB1_9PROT</name>
<dbReference type="Pfam" id="PF14378">
    <property type="entry name" value="PAP2_3"/>
    <property type="match status" value="1"/>
</dbReference>
<dbReference type="KEGG" id="htq:FRZ44_06860"/>
<dbReference type="SUPFAM" id="SSF48317">
    <property type="entry name" value="Acid phosphatase/Vanadium-dependent haloperoxidase"/>
    <property type="match status" value="1"/>
</dbReference>
<keyword evidence="8" id="KW-1185">Reference proteome</keyword>
<organism evidence="7 8">
    <name type="scientific">Hypericibacter terrae</name>
    <dbReference type="NCBI Taxonomy" id="2602015"/>
    <lineage>
        <taxon>Bacteria</taxon>
        <taxon>Pseudomonadati</taxon>
        <taxon>Pseudomonadota</taxon>
        <taxon>Alphaproteobacteria</taxon>
        <taxon>Rhodospirillales</taxon>
        <taxon>Dongiaceae</taxon>
        <taxon>Hypericibacter</taxon>
    </lineage>
</organism>
<dbReference type="InterPro" id="IPR052185">
    <property type="entry name" value="IPC_Synthase-Related"/>
</dbReference>
<evidence type="ECO:0000256" key="4">
    <source>
        <dbReference type="ARBA" id="ARBA00023136"/>
    </source>
</evidence>
<feature type="transmembrane region" description="Helical" evidence="5">
    <location>
        <begin position="371"/>
        <end position="389"/>
    </location>
</feature>
<dbReference type="AlphaFoldDB" id="A0A5J6MDB1"/>
<dbReference type="EMBL" id="CP042906">
    <property type="protein sequence ID" value="QEX15403.1"/>
    <property type="molecule type" value="Genomic_DNA"/>
</dbReference>
<evidence type="ECO:0000256" key="5">
    <source>
        <dbReference type="SAM" id="Phobius"/>
    </source>
</evidence>
<dbReference type="OrthoDB" id="9816314at2"/>
<gene>
    <name evidence="7" type="ORF">FRZ44_06860</name>
</gene>
<feature type="transmembrane region" description="Helical" evidence="5">
    <location>
        <begin position="243"/>
        <end position="262"/>
    </location>
</feature>
<keyword evidence="2 5" id="KW-0812">Transmembrane</keyword>
<feature type="transmembrane region" description="Helical" evidence="5">
    <location>
        <begin position="216"/>
        <end position="234"/>
    </location>
</feature>
<feature type="transmembrane region" description="Helical" evidence="5">
    <location>
        <begin position="316"/>
        <end position="339"/>
    </location>
</feature>
<feature type="transmembrane region" description="Helical" evidence="5">
    <location>
        <begin position="346"/>
        <end position="365"/>
    </location>
</feature>
<feature type="transmembrane region" description="Helical" evidence="5">
    <location>
        <begin position="65"/>
        <end position="83"/>
    </location>
</feature>
<protein>
    <submittedName>
        <fullName evidence="7">Membrane protein</fullName>
    </submittedName>
</protein>
<dbReference type="PANTHER" id="PTHR31310:SF7">
    <property type="entry name" value="PA-PHOSPHATASE RELATED-FAMILY PROTEIN DDB_G0268928"/>
    <property type="match status" value="1"/>
</dbReference>
<feature type="transmembrane region" description="Helical" evidence="5">
    <location>
        <begin position="95"/>
        <end position="123"/>
    </location>
</feature>
<evidence type="ECO:0000256" key="3">
    <source>
        <dbReference type="ARBA" id="ARBA00022989"/>
    </source>
</evidence>
<sequence length="401" mass="45233">MTDQPFNPESAVEIGALPRPSPLTVAWLSTLPQRLPDLAESLRRGAVDYAIEFVGELPAAFRRDAWLIGLIMVYTVAGAWIAVHFEAASILSIGLYFGVYSFILPITLFLFFAGRALYIALIVRPKSPLMMLLSDLRHNLGQPRRLARGLPMLCFLPFLVGTFSVTKAAIPFFRPFSWDVRLEQWDRWLHGGVAPWQLLQPVLGHPLITELLNVNYNVWFFALWFTCFWQFFTLRGPQQRMQFLLSMALSWILIGGVLASVFSSAGPCYFDRIVPGPNPYAPLMAYLHQVDQTYDLWALNTQQVLWDGYSLHRLDLGVGISAMPSMHIAIATLLALLGWRTSRRMGIMFTVFAVLIMLGSVHLGWHYALDGYVSAVCALLLWAGSGWFVRRVMRLPAEVPV</sequence>
<dbReference type="Proteomes" id="UP000326202">
    <property type="component" value="Chromosome"/>
</dbReference>
<evidence type="ECO:0000256" key="2">
    <source>
        <dbReference type="ARBA" id="ARBA00022692"/>
    </source>
</evidence>
<dbReference type="InterPro" id="IPR026841">
    <property type="entry name" value="Aur1/Ipt1"/>
</dbReference>
<feature type="transmembrane region" description="Helical" evidence="5">
    <location>
        <begin position="150"/>
        <end position="173"/>
    </location>
</feature>
<evidence type="ECO:0000256" key="1">
    <source>
        <dbReference type="ARBA" id="ARBA00004141"/>
    </source>
</evidence>
<accession>A0A5J6MDB1</accession>
<proteinExistence type="predicted"/>
<feature type="domain" description="Inositolphosphotransferase Aur1/Ipt1" evidence="6">
    <location>
        <begin position="182"/>
        <end position="382"/>
    </location>
</feature>
<reference evidence="7 8" key="1">
    <citation type="submission" date="2019-08" db="EMBL/GenBank/DDBJ databases">
        <title>Hyperibacter terrae gen. nov., sp. nov. and Hyperibacter viscosus sp. nov., two new members in the family Rhodospirillaceae isolated from the rhizosphere of Hypericum perforatum.</title>
        <authorList>
            <person name="Noviana Z."/>
        </authorList>
    </citation>
    <scope>NUCLEOTIDE SEQUENCE [LARGE SCALE GENOMIC DNA]</scope>
    <source>
        <strain evidence="7 8">R5913</strain>
    </source>
</reference>
<keyword evidence="3 5" id="KW-1133">Transmembrane helix</keyword>
<keyword evidence="4 5" id="KW-0472">Membrane</keyword>
<comment type="subcellular location">
    <subcellularLocation>
        <location evidence="1">Membrane</location>
        <topology evidence="1">Multi-pass membrane protein</topology>
    </subcellularLocation>
</comment>
<evidence type="ECO:0000313" key="8">
    <source>
        <dbReference type="Proteomes" id="UP000326202"/>
    </source>
</evidence>